<keyword evidence="3" id="KW-0378">Hydrolase</keyword>
<evidence type="ECO:0000256" key="2">
    <source>
        <dbReference type="ARBA" id="ARBA00022737"/>
    </source>
</evidence>
<evidence type="ECO:0000256" key="4">
    <source>
        <dbReference type="ARBA" id="ARBA00022946"/>
    </source>
</evidence>
<dbReference type="PROSITE" id="PS51770">
    <property type="entry name" value="HOTDOG_ACOT"/>
    <property type="match status" value="2"/>
</dbReference>
<dbReference type="PANTHER" id="PTHR12655:SF0">
    <property type="entry name" value="ACYL-COENZYME A THIOESTERASE 9, MITOCHONDRIAL"/>
    <property type="match status" value="1"/>
</dbReference>
<name>A0A165M943_EXIGL</name>
<dbReference type="GO" id="GO:0006637">
    <property type="term" value="P:acyl-CoA metabolic process"/>
    <property type="evidence" value="ECO:0007669"/>
    <property type="project" value="TreeGrafter"/>
</dbReference>
<reference evidence="6 7" key="1">
    <citation type="journal article" date="2016" name="Mol. Biol. Evol.">
        <title>Comparative Genomics of Early-Diverging Mushroom-Forming Fungi Provides Insights into the Origins of Lignocellulose Decay Capabilities.</title>
        <authorList>
            <person name="Nagy L.G."/>
            <person name="Riley R."/>
            <person name="Tritt A."/>
            <person name="Adam C."/>
            <person name="Daum C."/>
            <person name="Floudas D."/>
            <person name="Sun H."/>
            <person name="Yadav J.S."/>
            <person name="Pangilinan J."/>
            <person name="Larsson K.H."/>
            <person name="Matsuura K."/>
            <person name="Barry K."/>
            <person name="Labutti K."/>
            <person name="Kuo R."/>
            <person name="Ohm R.A."/>
            <person name="Bhattacharya S.S."/>
            <person name="Shirouzu T."/>
            <person name="Yoshinaga Y."/>
            <person name="Martin F.M."/>
            <person name="Grigoriev I.V."/>
            <person name="Hibbett D.S."/>
        </authorList>
    </citation>
    <scope>NUCLEOTIDE SEQUENCE [LARGE SCALE GENOMIC DNA]</scope>
    <source>
        <strain evidence="6 7">HHB12029</strain>
    </source>
</reference>
<dbReference type="GO" id="GO:0016853">
    <property type="term" value="F:isomerase activity"/>
    <property type="evidence" value="ECO:0007669"/>
    <property type="project" value="UniProtKB-KW"/>
</dbReference>
<accession>A0A165M943</accession>
<gene>
    <name evidence="6" type="ORF">EXIGLDRAFT_712684</name>
</gene>
<dbReference type="PANTHER" id="PTHR12655">
    <property type="entry name" value="ACYL-COA THIOESTERASE"/>
    <property type="match status" value="1"/>
</dbReference>
<keyword evidence="6" id="KW-0413">Isomerase</keyword>
<feature type="domain" description="HotDog ACOT-type" evidence="5">
    <location>
        <begin position="210"/>
        <end position="327"/>
    </location>
</feature>
<dbReference type="Proteomes" id="UP000077266">
    <property type="component" value="Unassembled WGS sequence"/>
</dbReference>
<comment type="similarity">
    <text evidence="1">Belongs to the acyl coenzyme A hydrolase family.</text>
</comment>
<sequence>MHESYSEISLPLRSDPSLFEKFINAVGGIRTGRLMEYLDSLAGSIAYKHILGQEVQSLGPIEERGLYVVTAAVDRLDMLQPLASWKAVADLRLSGNVIFTGRSSMEIAVKMEALHPDAEPLTVMIGRFSMVCRDAHTHTAHAVNALTLSTPDEKQLFSIGEGHQKRKKAMSLMSLDRVPPSSEEAKVLHDYQLAHSRGDQTPGTAFLPMEGTHLQNCFMMFPQERNVHGKVFGGYLMRLAYELAYANASLFAHRPMRFLSLDDISFRRPVNIGSIVRLTSLVAHSTSNEVYPAVIHVRVQADVLDIVTGSAQTTNDFRFTWCADDGAPLSRSVVPVTYQGVFQAMMWLEARRALAMGDEIRGLRSGA</sequence>
<protein>
    <submittedName>
        <fullName evidence="6">Thioesterase/thiol ester dehydrase-isomerase</fullName>
    </submittedName>
</protein>
<dbReference type="CDD" id="cd03442">
    <property type="entry name" value="BFIT_BACH"/>
    <property type="match status" value="2"/>
</dbReference>
<dbReference type="GO" id="GO:0005739">
    <property type="term" value="C:mitochondrion"/>
    <property type="evidence" value="ECO:0007669"/>
    <property type="project" value="TreeGrafter"/>
</dbReference>
<dbReference type="InterPro" id="IPR033120">
    <property type="entry name" value="HOTDOG_ACOT"/>
</dbReference>
<dbReference type="Gene3D" id="3.10.129.10">
    <property type="entry name" value="Hotdog Thioesterase"/>
    <property type="match status" value="2"/>
</dbReference>
<keyword evidence="4" id="KW-0809">Transit peptide</keyword>
<dbReference type="GO" id="GO:0047617">
    <property type="term" value="F:fatty acyl-CoA hydrolase activity"/>
    <property type="evidence" value="ECO:0007669"/>
    <property type="project" value="TreeGrafter"/>
</dbReference>
<dbReference type="SUPFAM" id="SSF54637">
    <property type="entry name" value="Thioesterase/thiol ester dehydrase-isomerase"/>
    <property type="match status" value="2"/>
</dbReference>
<evidence type="ECO:0000256" key="1">
    <source>
        <dbReference type="ARBA" id="ARBA00010458"/>
    </source>
</evidence>
<keyword evidence="7" id="KW-1185">Reference proteome</keyword>
<evidence type="ECO:0000256" key="3">
    <source>
        <dbReference type="ARBA" id="ARBA00022801"/>
    </source>
</evidence>
<evidence type="ECO:0000313" key="7">
    <source>
        <dbReference type="Proteomes" id="UP000077266"/>
    </source>
</evidence>
<dbReference type="EMBL" id="KV425914">
    <property type="protein sequence ID" value="KZV98933.1"/>
    <property type="molecule type" value="Genomic_DNA"/>
</dbReference>
<evidence type="ECO:0000313" key="6">
    <source>
        <dbReference type="EMBL" id="KZV98933.1"/>
    </source>
</evidence>
<dbReference type="STRING" id="1314781.A0A165M943"/>
<dbReference type="AlphaFoldDB" id="A0A165M943"/>
<evidence type="ECO:0000259" key="5">
    <source>
        <dbReference type="PROSITE" id="PS51770"/>
    </source>
</evidence>
<feature type="domain" description="HotDog ACOT-type" evidence="5">
    <location>
        <begin position="4"/>
        <end position="136"/>
    </location>
</feature>
<dbReference type="InParanoid" id="A0A165M943"/>
<keyword evidence="2" id="KW-0677">Repeat</keyword>
<proteinExistence type="inferred from homology"/>
<dbReference type="InterPro" id="IPR029069">
    <property type="entry name" value="HotDog_dom_sf"/>
</dbReference>
<organism evidence="6 7">
    <name type="scientific">Exidia glandulosa HHB12029</name>
    <dbReference type="NCBI Taxonomy" id="1314781"/>
    <lineage>
        <taxon>Eukaryota</taxon>
        <taxon>Fungi</taxon>
        <taxon>Dikarya</taxon>
        <taxon>Basidiomycota</taxon>
        <taxon>Agaricomycotina</taxon>
        <taxon>Agaricomycetes</taxon>
        <taxon>Auriculariales</taxon>
        <taxon>Exidiaceae</taxon>
        <taxon>Exidia</taxon>
    </lineage>
</organism>
<dbReference type="OrthoDB" id="331699at2759"/>